<keyword evidence="2" id="KW-0813">Transport</keyword>
<dbReference type="STRING" id="857265.WG78_16855"/>
<dbReference type="OrthoDB" id="9789215at2"/>
<dbReference type="Gene3D" id="3.40.190.10">
    <property type="entry name" value="Periplasmic binding protein-like II"/>
    <property type="match status" value="2"/>
</dbReference>
<gene>
    <name evidence="7" type="primary">nrtA</name>
    <name evidence="7" type="ORF">WG78_16855</name>
</gene>
<dbReference type="PATRIC" id="fig|857265.3.peg.3455"/>
<evidence type="ECO:0000256" key="1">
    <source>
        <dbReference type="ARBA" id="ARBA00004308"/>
    </source>
</evidence>
<evidence type="ECO:0000256" key="2">
    <source>
        <dbReference type="ARBA" id="ARBA00022448"/>
    </source>
</evidence>
<dbReference type="AlphaFoldDB" id="A0A0N0XIB1"/>
<comment type="caution">
    <text evidence="7">The sequence shown here is derived from an EMBL/GenBank/DDBJ whole genome shotgun (WGS) entry which is preliminary data.</text>
</comment>
<dbReference type="SUPFAM" id="SSF53850">
    <property type="entry name" value="Periplasmic binding protein-like II"/>
    <property type="match status" value="1"/>
</dbReference>
<evidence type="ECO:0000313" key="7">
    <source>
        <dbReference type="EMBL" id="KPC50494.1"/>
    </source>
</evidence>
<dbReference type="EMBL" id="LAQT01000028">
    <property type="protein sequence ID" value="KPC50494.1"/>
    <property type="molecule type" value="Genomic_DNA"/>
</dbReference>
<dbReference type="InterPro" id="IPR044527">
    <property type="entry name" value="NrtA/CpmA_ABC-bd_dom"/>
</dbReference>
<sequence>MHASLPASGAPEKATLRLGFVALTDCAPLLVAQRFAASAGLELQLLRQPSWAALRDKLLSGELDAAHALYGLAYGVQLGIGGPQADMAALMTLNQNGQAITLSPALAQQLRSGQSLRQIVATSPRELVFAQTFPTGTHAMWLYYWLAAQGVHPLNDVQSVVIAPSEMSATLASGRLDGFCAGEPWHAVAAQAGAGVTWIVSSEIWPEHPEKILACRRDFAALYPNSARALIRCVLQACRWLDADSMHRAEAARMLAQPQYLNQPEALILPRLLGQFPPRTDTPEPVRFFGNGTVTYPWLSDGAWFVSQYQRWGYIKRDIEPMTIAAGINQTALYRQAAAELGIACPDGDVRQSVLMDGTHWP</sequence>
<dbReference type="Pfam" id="PF13379">
    <property type="entry name" value="NMT1_2"/>
    <property type="match status" value="1"/>
</dbReference>
<dbReference type="PANTHER" id="PTHR30024">
    <property type="entry name" value="ALIPHATIC SULFONATES-BINDING PROTEIN-RELATED"/>
    <property type="match status" value="1"/>
</dbReference>
<organism evidence="7 8">
    <name type="scientific">Amantichitinum ursilacus</name>
    <dbReference type="NCBI Taxonomy" id="857265"/>
    <lineage>
        <taxon>Bacteria</taxon>
        <taxon>Pseudomonadati</taxon>
        <taxon>Pseudomonadota</taxon>
        <taxon>Betaproteobacteria</taxon>
        <taxon>Neisseriales</taxon>
        <taxon>Chitinibacteraceae</taxon>
        <taxon>Amantichitinum</taxon>
    </lineage>
</organism>
<dbReference type="CDD" id="cd13553">
    <property type="entry name" value="PBP2_NrtA_CpmA_like"/>
    <property type="match status" value="1"/>
</dbReference>
<dbReference type="GO" id="GO:0012505">
    <property type="term" value="C:endomembrane system"/>
    <property type="evidence" value="ECO:0007669"/>
    <property type="project" value="UniProtKB-SubCell"/>
</dbReference>
<accession>A0A0N0XIB1</accession>
<dbReference type="RefSeq" id="WP_053938984.1">
    <property type="nucleotide sequence ID" value="NZ_LAQT01000028.1"/>
</dbReference>
<name>A0A0N0XIB1_9NEIS</name>
<reference evidence="7 8" key="1">
    <citation type="submission" date="2015-07" db="EMBL/GenBank/DDBJ databases">
        <title>Draft genome sequence of the Amantichitinum ursilacus IGB-41, a new chitin-degrading bacterium.</title>
        <authorList>
            <person name="Kirstahler P."/>
            <person name="Guenther M."/>
            <person name="Grumaz C."/>
            <person name="Rupp S."/>
            <person name="Zibek S."/>
            <person name="Sohn K."/>
        </authorList>
    </citation>
    <scope>NUCLEOTIDE SEQUENCE [LARGE SCALE GENOMIC DNA]</scope>
    <source>
        <strain evidence="7 8">IGB-41</strain>
    </source>
</reference>
<evidence type="ECO:0000313" key="8">
    <source>
        <dbReference type="Proteomes" id="UP000037939"/>
    </source>
</evidence>
<keyword evidence="3" id="KW-1003">Cell membrane</keyword>
<keyword evidence="8" id="KW-1185">Reference proteome</keyword>
<dbReference type="Proteomes" id="UP000037939">
    <property type="component" value="Unassembled WGS sequence"/>
</dbReference>
<keyword evidence="4" id="KW-0997">Cell inner membrane</keyword>
<keyword evidence="6" id="KW-0472">Membrane</keyword>
<proteinExistence type="predicted"/>
<evidence type="ECO:0000256" key="5">
    <source>
        <dbReference type="ARBA" id="ARBA00022729"/>
    </source>
</evidence>
<keyword evidence="5" id="KW-0732">Signal</keyword>
<protein>
    <submittedName>
        <fullName evidence="7">Nitrate transport protein NrtA</fullName>
    </submittedName>
</protein>
<dbReference type="PANTHER" id="PTHR30024:SF7">
    <property type="entry name" value="NITRATE_NITRITE BINDING PROTEIN NRTA"/>
    <property type="match status" value="1"/>
</dbReference>
<evidence type="ECO:0000256" key="4">
    <source>
        <dbReference type="ARBA" id="ARBA00022519"/>
    </source>
</evidence>
<evidence type="ECO:0000256" key="3">
    <source>
        <dbReference type="ARBA" id="ARBA00022475"/>
    </source>
</evidence>
<comment type="subcellular location">
    <subcellularLocation>
        <location evidence="1">Endomembrane system</location>
    </subcellularLocation>
</comment>
<evidence type="ECO:0000256" key="6">
    <source>
        <dbReference type="ARBA" id="ARBA00023136"/>
    </source>
</evidence>